<evidence type="ECO:0000313" key="1">
    <source>
        <dbReference type="EMBL" id="KZS05327.1"/>
    </source>
</evidence>
<keyword evidence="2" id="KW-1185">Reference proteome</keyword>
<dbReference type="AlphaFoldDB" id="A0A164MSX4"/>
<name>A0A164MSX4_9CRUS</name>
<evidence type="ECO:0000313" key="2">
    <source>
        <dbReference type="Proteomes" id="UP000076858"/>
    </source>
</evidence>
<proteinExistence type="predicted"/>
<dbReference type="Proteomes" id="UP000076858">
    <property type="component" value="Unassembled WGS sequence"/>
</dbReference>
<gene>
    <name evidence="1" type="ORF">APZ42_031528</name>
</gene>
<protein>
    <submittedName>
        <fullName evidence="1">Uncharacterized protein</fullName>
    </submittedName>
</protein>
<organism evidence="1 2">
    <name type="scientific">Daphnia magna</name>
    <dbReference type="NCBI Taxonomy" id="35525"/>
    <lineage>
        <taxon>Eukaryota</taxon>
        <taxon>Metazoa</taxon>
        <taxon>Ecdysozoa</taxon>
        <taxon>Arthropoda</taxon>
        <taxon>Crustacea</taxon>
        <taxon>Branchiopoda</taxon>
        <taxon>Diplostraca</taxon>
        <taxon>Cladocera</taxon>
        <taxon>Anomopoda</taxon>
        <taxon>Daphniidae</taxon>
        <taxon>Daphnia</taxon>
    </lineage>
</organism>
<dbReference type="EMBL" id="LRGB01002961">
    <property type="protein sequence ID" value="KZS05327.1"/>
    <property type="molecule type" value="Genomic_DNA"/>
</dbReference>
<accession>A0A164MSX4</accession>
<comment type="caution">
    <text evidence="1">The sequence shown here is derived from an EMBL/GenBank/DDBJ whole genome shotgun (WGS) entry which is preliminary data.</text>
</comment>
<sequence length="69" mass="8084">MKHSTIRHRTIVLLEAYSAQLMSSGTSNRSHWLTTFSPMCQQYTMHTFGNRKGMGKYGKHFCINYVRQQ</sequence>
<reference evidence="1 2" key="1">
    <citation type="submission" date="2016-03" db="EMBL/GenBank/DDBJ databases">
        <title>EvidentialGene: Evidence-directed Construction of Genes on Genomes.</title>
        <authorList>
            <person name="Gilbert D.G."/>
            <person name="Choi J.-H."/>
            <person name="Mockaitis K."/>
            <person name="Colbourne J."/>
            <person name="Pfrender M."/>
        </authorList>
    </citation>
    <scope>NUCLEOTIDE SEQUENCE [LARGE SCALE GENOMIC DNA]</scope>
    <source>
        <strain evidence="1 2">Xinb3</strain>
        <tissue evidence="1">Complete organism</tissue>
    </source>
</reference>